<organism evidence="7 8">
    <name type="scientific">Marinithermofilum abyssi</name>
    <dbReference type="NCBI Taxonomy" id="1571185"/>
    <lineage>
        <taxon>Bacteria</taxon>
        <taxon>Bacillati</taxon>
        <taxon>Bacillota</taxon>
        <taxon>Bacilli</taxon>
        <taxon>Bacillales</taxon>
        <taxon>Thermoactinomycetaceae</taxon>
        <taxon>Marinithermofilum</taxon>
    </lineage>
</organism>
<dbReference type="AlphaFoldDB" id="A0A8J2VFN3"/>
<keyword evidence="5" id="KW-0560">Oxidoreductase</keyword>
<dbReference type="Proteomes" id="UP000625210">
    <property type="component" value="Unassembled WGS sequence"/>
</dbReference>
<feature type="domain" description="NADH:flavin oxidoreductase/NADH oxidase N-terminal" evidence="6">
    <location>
        <begin position="11"/>
        <end position="213"/>
    </location>
</feature>
<dbReference type="InterPro" id="IPR044152">
    <property type="entry name" value="YqjM-like"/>
</dbReference>
<evidence type="ECO:0000256" key="5">
    <source>
        <dbReference type="ARBA" id="ARBA00023002"/>
    </source>
</evidence>
<dbReference type="SUPFAM" id="SSF51395">
    <property type="entry name" value="FMN-linked oxidoreductases"/>
    <property type="match status" value="1"/>
</dbReference>
<dbReference type="Gene3D" id="3.20.20.70">
    <property type="entry name" value="Aldolase class I"/>
    <property type="match status" value="1"/>
</dbReference>
<dbReference type="EMBL" id="BMHQ01000001">
    <property type="protein sequence ID" value="GGE03944.1"/>
    <property type="molecule type" value="Genomic_DNA"/>
</dbReference>
<reference evidence="7" key="2">
    <citation type="submission" date="2020-09" db="EMBL/GenBank/DDBJ databases">
        <authorList>
            <person name="Sun Q."/>
            <person name="Zhou Y."/>
        </authorList>
    </citation>
    <scope>NUCLEOTIDE SEQUENCE</scope>
    <source>
        <strain evidence="7">CGMCC 1.15179</strain>
    </source>
</reference>
<evidence type="ECO:0000259" key="6">
    <source>
        <dbReference type="Pfam" id="PF00724"/>
    </source>
</evidence>
<dbReference type="GO" id="GO:0010181">
    <property type="term" value="F:FMN binding"/>
    <property type="evidence" value="ECO:0007669"/>
    <property type="project" value="InterPro"/>
</dbReference>
<dbReference type="GO" id="GO:0050661">
    <property type="term" value="F:NADP binding"/>
    <property type="evidence" value="ECO:0007669"/>
    <property type="project" value="InterPro"/>
</dbReference>
<evidence type="ECO:0000313" key="8">
    <source>
        <dbReference type="Proteomes" id="UP000625210"/>
    </source>
</evidence>
<accession>A0A8J2VFN3</accession>
<comment type="caution">
    <text evidence="7">The sequence shown here is derived from an EMBL/GenBank/DDBJ whole genome shotgun (WGS) entry which is preliminary data.</text>
</comment>
<evidence type="ECO:0000256" key="4">
    <source>
        <dbReference type="ARBA" id="ARBA00022857"/>
    </source>
</evidence>
<protein>
    <recommendedName>
        <fullName evidence="6">NADH:flavin oxidoreductase/NADH oxidase N-terminal domain-containing protein</fullName>
    </recommendedName>
</protein>
<dbReference type="InterPro" id="IPR001155">
    <property type="entry name" value="OxRdtase_FMN_N"/>
</dbReference>
<dbReference type="InterPro" id="IPR013785">
    <property type="entry name" value="Aldolase_TIM"/>
</dbReference>
<evidence type="ECO:0000256" key="1">
    <source>
        <dbReference type="ARBA" id="ARBA00001917"/>
    </source>
</evidence>
<keyword evidence="8" id="KW-1185">Reference proteome</keyword>
<proteinExistence type="predicted"/>
<dbReference type="Pfam" id="PF00724">
    <property type="entry name" value="Oxidored_FMN"/>
    <property type="match status" value="1"/>
</dbReference>
<evidence type="ECO:0000256" key="3">
    <source>
        <dbReference type="ARBA" id="ARBA00022643"/>
    </source>
</evidence>
<keyword evidence="3" id="KW-0288">FMN</keyword>
<name>A0A8J2VFN3_9BACL</name>
<gene>
    <name evidence="7" type="ORF">GCM10011571_01100</name>
</gene>
<dbReference type="PANTHER" id="PTHR43303">
    <property type="entry name" value="NADPH DEHYDROGENASE C23G7.10C-RELATED"/>
    <property type="match status" value="1"/>
</dbReference>
<dbReference type="GO" id="GO:0003959">
    <property type="term" value="F:NADPH dehydrogenase activity"/>
    <property type="evidence" value="ECO:0007669"/>
    <property type="project" value="InterPro"/>
</dbReference>
<keyword evidence="4" id="KW-0521">NADP</keyword>
<reference evidence="7" key="1">
    <citation type="journal article" date="2014" name="Int. J. Syst. Evol. Microbiol.">
        <title>Complete genome sequence of Corynebacterium casei LMG S-19264T (=DSM 44701T), isolated from a smear-ripened cheese.</title>
        <authorList>
            <consortium name="US DOE Joint Genome Institute (JGI-PGF)"/>
            <person name="Walter F."/>
            <person name="Albersmeier A."/>
            <person name="Kalinowski J."/>
            <person name="Ruckert C."/>
        </authorList>
    </citation>
    <scope>NUCLEOTIDE SEQUENCE</scope>
    <source>
        <strain evidence="7">CGMCC 1.15179</strain>
    </source>
</reference>
<keyword evidence="2" id="KW-0285">Flavoprotein</keyword>
<evidence type="ECO:0000256" key="2">
    <source>
        <dbReference type="ARBA" id="ARBA00022630"/>
    </source>
</evidence>
<sequence>MVGPSALPFSKQSRTPVELTIDEIREIQESFRVATIRAREAGFQWVEFHAAHGYLAHSFYSPLSNKRGDKYGGSFENRIRFTLETVRSMRREWPEELPFSVHLSCSDWVEGGWTIEDSIELSKRLKTEGVDLIDCSFGGNAIDAKIPVGAGYQVPFAEAIRQSAEMLTAAVGMITKGMQADELIRNGRADLVLLGREMLRDPYWPLRAAQEVHQKDALPVPPQYERAW</sequence>
<dbReference type="PANTHER" id="PTHR43303:SF4">
    <property type="entry name" value="NADPH DEHYDROGENASE C23G7.10C-RELATED"/>
    <property type="match status" value="1"/>
</dbReference>
<evidence type="ECO:0000313" key="7">
    <source>
        <dbReference type="EMBL" id="GGE03944.1"/>
    </source>
</evidence>
<comment type="cofactor">
    <cofactor evidence="1">
        <name>FMN</name>
        <dbReference type="ChEBI" id="CHEBI:58210"/>
    </cofactor>
</comment>